<protein>
    <submittedName>
        <fullName evidence="2">Class I SAM-dependent methyltransferase</fullName>
    </submittedName>
</protein>
<dbReference type="InterPro" id="IPR013216">
    <property type="entry name" value="Methyltransf_11"/>
</dbReference>
<keyword evidence="3" id="KW-1185">Reference proteome</keyword>
<dbReference type="GO" id="GO:0008757">
    <property type="term" value="F:S-adenosylmethionine-dependent methyltransferase activity"/>
    <property type="evidence" value="ECO:0007669"/>
    <property type="project" value="InterPro"/>
</dbReference>
<comment type="caution">
    <text evidence="2">The sequence shown here is derived from an EMBL/GenBank/DDBJ whole genome shotgun (WGS) entry which is preliminary data.</text>
</comment>
<reference evidence="2 3" key="1">
    <citation type="submission" date="2020-09" db="EMBL/GenBank/DDBJ databases">
        <title>Sinomicrobium weinanense sp. nov., a halophilic bacteria isolated from saline-alkali soil.</title>
        <authorList>
            <person name="Wu P."/>
            <person name="Ren H."/>
            <person name="Mei Y."/>
            <person name="Liang Y."/>
            <person name="Chen Z."/>
        </authorList>
    </citation>
    <scope>NUCLEOTIDE SEQUENCE [LARGE SCALE GENOMIC DNA]</scope>
    <source>
        <strain evidence="2 3">FJxs</strain>
    </source>
</reference>
<dbReference type="Proteomes" id="UP000653730">
    <property type="component" value="Unassembled WGS sequence"/>
</dbReference>
<evidence type="ECO:0000313" key="3">
    <source>
        <dbReference type="Proteomes" id="UP000653730"/>
    </source>
</evidence>
<keyword evidence="2" id="KW-0489">Methyltransferase</keyword>
<accession>A0A926JQW6</accession>
<gene>
    <name evidence="2" type="ORF">IBL28_07440</name>
</gene>
<dbReference type="GO" id="GO:0032259">
    <property type="term" value="P:methylation"/>
    <property type="evidence" value="ECO:0007669"/>
    <property type="project" value="UniProtKB-KW"/>
</dbReference>
<dbReference type="InterPro" id="IPR050508">
    <property type="entry name" value="Methyltransf_Superfamily"/>
</dbReference>
<sequence length="212" mass="24072">MVHSDIFGKNVGDYEAWYARYDAVYKSEIRALREHFTRLPENITGIEVGAGTGRFALPLGIKEGVEPSDEMAALAVKRGIEIVKGYAEALPYKDVHFDFVLFVTICHLNNVKKALREAFRVLKDGGLLIIGFIEKDGEIGRSYMEKRKQSIFYRHASFYRTGHLKRMILDCGFRDLRITQTLFGNPDEITEEQAPKTGYGEGSFIVISALRR</sequence>
<dbReference type="CDD" id="cd02440">
    <property type="entry name" value="AdoMet_MTases"/>
    <property type="match status" value="1"/>
</dbReference>
<evidence type="ECO:0000259" key="1">
    <source>
        <dbReference type="Pfam" id="PF08241"/>
    </source>
</evidence>
<evidence type="ECO:0000313" key="2">
    <source>
        <dbReference type="EMBL" id="MBC9795793.1"/>
    </source>
</evidence>
<name>A0A926JQW6_9FLAO</name>
<dbReference type="PANTHER" id="PTHR42912:SF80">
    <property type="entry name" value="METHYLTRANSFERASE DOMAIN-CONTAINING PROTEIN"/>
    <property type="match status" value="1"/>
</dbReference>
<feature type="domain" description="Methyltransferase type 11" evidence="1">
    <location>
        <begin position="47"/>
        <end position="130"/>
    </location>
</feature>
<proteinExistence type="predicted"/>
<dbReference type="InterPro" id="IPR029063">
    <property type="entry name" value="SAM-dependent_MTases_sf"/>
</dbReference>
<dbReference type="Gene3D" id="3.40.50.150">
    <property type="entry name" value="Vaccinia Virus protein VP39"/>
    <property type="match status" value="1"/>
</dbReference>
<dbReference type="PANTHER" id="PTHR42912">
    <property type="entry name" value="METHYLTRANSFERASE"/>
    <property type="match status" value="1"/>
</dbReference>
<dbReference type="SUPFAM" id="SSF53335">
    <property type="entry name" value="S-adenosyl-L-methionine-dependent methyltransferases"/>
    <property type="match status" value="1"/>
</dbReference>
<dbReference type="Pfam" id="PF08241">
    <property type="entry name" value="Methyltransf_11"/>
    <property type="match status" value="1"/>
</dbReference>
<keyword evidence="2" id="KW-0808">Transferase</keyword>
<dbReference type="EMBL" id="JACVDC010000015">
    <property type="protein sequence ID" value="MBC9795793.1"/>
    <property type="molecule type" value="Genomic_DNA"/>
</dbReference>
<organism evidence="2 3">
    <name type="scientific">Sinomicrobium weinanense</name>
    <dbReference type="NCBI Taxonomy" id="2842200"/>
    <lineage>
        <taxon>Bacteria</taxon>
        <taxon>Pseudomonadati</taxon>
        <taxon>Bacteroidota</taxon>
        <taxon>Flavobacteriia</taxon>
        <taxon>Flavobacteriales</taxon>
        <taxon>Flavobacteriaceae</taxon>
        <taxon>Sinomicrobium</taxon>
    </lineage>
</organism>
<dbReference type="RefSeq" id="WP_187964941.1">
    <property type="nucleotide sequence ID" value="NZ_JACVDC010000015.1"/>
</dbReference>
<dbReference type="AlphaFoldDB" id="A0A926JQW6"/>